<feature type="region of interest" description="Disordered" evidence="1">
    <location>
        <begin position="560"/>
        <end position="614"/>
    </location>
</feature>
<dbReference type="SUPFAM" id="SSF52047">
    <property type="entry name" value="RNI-like"/>
    <property type="match status" value="1"/>
</dbReference>
<sequence length="614" mass="69544">MHRALLVPEIYRIILRFVDEGLDAEQTLAALARTCHALQDPALDILWEEITSLDALFYCLTGGETTASVPHNTLEKPGEKTKEAPWALTADGWAIVHKYAPRVRRLSQSPVSPSSPTLEEINQLPDYMRPLFPNLKYLNWSYMEPRDFSYFPTLFPSSLEVLRYKLKAMSMQTSLQIAMIPQSFPRIRDLSISSYASIPETMGTFTRALCSWAHLERLTCDEITDDAWAHLADLRALKHLSLTVQPTTSFRSVRQQAQGQPFRNLTWITFLLVDLDQVTEFVKEMRVAPAHFEIGCHHNICSSRAEELIHAISEYGTSSMDCIIIDHHTEKENFTSPPSLDYYAKRGNLLTMAQIRPLFKFSQLTKLHVDVVCKMNIGDQDVIDIAHAFPRLKELSLNSMYGCQGGSTVTFYGLFWLLYLCPHIHELGVCLNAQDISTVDPSSGIPMEKCPPTPPPHLTLTWLFVGDSKISHPSKVADVLYAIFPQLKTICSWTSHPALPEVTPEQTSEAKEFKRRWQKVDRLLRKRIRDRRRFEERWEKVEQEMSSRFTENGFAWKGLPGGHVDDCPSSDADFGTEDGVSWSSEDSNSDSTDLDDSDDSDEDTASMGSGDNDG</sequence>
<dbReference type="Gene3D" id="3.80.10.10">
    <property type="entry name" value="Ribonuclease Inhibitor"/>
    <property type="match status" value="2"/>
</dbReference>
<evidence type="ECO:0000313" key="3">
    <source>
        <dbReference type="Proteomes" id="UP000053558"/>
    </source>
</evidence>
<feature type="compositionally biased region" description="Acidic residues" evidence="1">
    <location>
        <begin position="592"/>
        <end position="604"/>
    </location>
</feature>
<keyword evidence="3" id="KW-1185">Reference proteome</keyword>
<proteinExistence type="predicted"/>
<comment type="caution">
    <text evidence="2">The sequence shown here is derived from an EMBL/GenBank/DDBJ whole genome shotgun (WGS) entry which is preliminary data.</text>
</comment>
<feature type="compositionally biased region" description="Low complexity" evidence="1">
    <location>
        <begin position="581"/>
        <end position="591"/>
    </location>
</feature>
<dbReference type="EMBL" id="JH711577">
    <property type="protein sequence ID" value="EIW81769.1"/>
    <property type="molecule type" value="Genomic_DNA"/>
</dbReference>
<evidence type="ECO:0000313" key="2">
    <source>
        <dbReference type="EMBL" id="EIW81769.1"/>
    </source>
</evidence>
<dbReference type="RefSeq" id="XP_007767652.1">
    <property type="nucleotide sequence ID" value="XM_007769462.1"/>
</dbReference>
<organism evidence="2 3">
    <name type="scientific">Coniophora puteana (strain RWD-64-598)</name>
    <name type="common">Brown rot fungus</name>
    <dbReference type="NCBI Taxonomy" id="741705"/>
    <lineage>
        <taxon>Eukaryota</taxon>
        <taxon>Fungi</taxon>
        <taxon>Dikarya</taxon>
        <taxon>Basidiomycota</taxon>
        <taxon>Agaricomycotina</taxon>
        <taxon>Agaricomycetes</taxon>
        <taxon>Agaricomycetidae</taxon>
        <taxon>Boletales</taxon>
        <taxon>Coniophorineae</taxon>
        <taxon>Coniophoraceae</taxon>
        <taxon>Coniophora</taxon>
    </lineage>
</organism>
<evidence type="ECO:0000256" key="1">
    <source>
        <dbReference type="SAM" id="MobiDB-lite"/>
    </source>
</evidence>
<dbReference type="OMA" id="CPHIHEL"/>
<accession>A0A5M3MRI8</accession>
<dbReference type="Proteomes" id="UP000053558">
    <property type="component" value="Unassembled WGS sequence"/>
</dbReference>
<evidence type="ECO:0008006" key="4">
    <source>
        <dbReference type="Google" id="ProtNLM"/>
    </source>
</evidence>
<dbReference type="OrthoDB" id="3543113at2759"/>
<dbReference type="InterPro" id="IPR032675">
    <property type="entry name" value="LRR_dom_sf"/>
</dbReference>
<name>A0A5M3MRI8_CONPW</name>
<dbReference type="AlphaFoldDB" id="A0A5M3MRI8"/>
<dbReference type="GeneID" id="19205157"/>
<reference evidence="3" key="1">
    <citation type="journal article" date="2012" name="Science">
        <title>The Paleozoic origin of enzymatic lignin decomposition reconstructed from 31 fungal genomes.</title>
        <authorList>
            <person name="Floudas D."/>
            <person name="Binder M."/>
            <person name="Riley R."/>
            <person name="Barry K."/>
            <person name="Blanchette R.A."/>
            <person name="Henrissat B."/>
            <person name="Martinez A.T."/>
            <person name="Otillar R."/>
            <person name="Spatafora J.W."/>
            <person name="Yadav J.S."/>
            <person name="Aerts A."/>
            <person name="Benoit I."/>
            <person name="Boyd A."/>
            <person name="Carlson A."/>
            <person name="Copeland A."/>
            <person name="Coutinho P.M."/>
            <person name="de Vries R.P."/>
            <person name="Ferreira P."/>
            <person name="Findley K."/>
            <person name="Foster B."/>
            <person name="Gaskell J."/>
            <person name="Glotzer D."/>
            <person name="Gorecki P."/>
            <person name="Heitman J."/>
            <person name="Hesse C."/>
            <person name="Hori C."/>
            <person name="Igarashi K."/>
            <person name="Jurgens J.A."/>
            <person name="Kallen N."/>
            <person name="Kersten P."/>
            <person name="Kohler A."/>
            <person name="Kuees U."/>
            <person name="Kumar T.K.A."/>
            <person name="Kuo A."/>
            <person name="LaButti K."/>
            <person name="Larrondo L.F."/>
            <person name="Lindquist E."/>
            <person name="Ling A."/>
            <person name="Lombard V."/>
            <person name="Lucas S."/>
            <person name="Lundell T."/>
            <person name="Martin R."/>
            <person name="McLaughlin D.J."/>
            <person name="Morgenstern I."/>
            <person name="Morin E."/>
            <person name="Murat C."/>
            <person name="Nagy L.G."/>
            <person name="Nolan M."/>
            <person name="Ohm R.A."/>
            <person name="Patyshakuliyeva A."/>
            <person name="Rokas A."/>
            <person name="Ruiz-Duenas F.J."/>
            <person name="Sabat G."/>
            <person name="Salamov A."/>
            <person name="Samejima M."/>
            <person name="Schmutz J."/>
            <person name="Slot J.C."/>
            <person name="St John F."/>
            <person name="Stenlid J."/>
            <person name="Sun H."/>
            <person name="Sun S."/>
            <person name="Syed K."/>
            <person name="Tsang A."/>
            <person name="Wiebenga A."/>
            <person name="Young D."/>
            <person name="Pisabarro A."/>
            <person name="Eastwood D.C."/>
            <person name="Martin F."/>
            <person name="Cullen D."/>
            <person name="Grigoriev I.V."/>
            <person name="Hibbett D.S."/>
        </authorList>
    </citation>
    <scope>NUCLEOTIDE SEQUENCE [LARGE SCALE GENOMIC DNA]</scope>
    <source>
        <strain evidence="3">RWD-64-598 SS2</strain>
    </source>
</reference>
<gene>
    <name evidence="2" type="ORF">CONPUDRAFT_164546</name>
</gene>
<protein>
    <recommendedName>
        <fullName evidence="4">F-box domain-containing protein</fullName>
    </recommendedName>
</protein>
<dbReference type="KEGG" id="cput:CONPUDRAFT_164546"/>